<dbReference type="EMBL" id="SOBT01000009">
    <property type="protein sequence ID" value="TDU28854.1"/>
    <property type="molecule type" value="Genomic_DNA"/>
</dbReference>
<dbReference type="InterPro" id="IPR003439">
    <property type="entry name" value="ABC_transporter-like_ATP-bd"/>
</dbReference>
<dbReference type="CDD" id="cd03230">
    <property type="entry name" value="ABC_DR_subfamily_A"/>
    <property type="match status" value="1"/>
</dbReference>
<feature type="domain" description="ABC transporter" evidence="5">
    <location>
        <begin position="8"/>
        <end position="237"/>
    </location>
</feature>
<evidence type="ECO:0000313" key="7">
    <source>
        <dbReference type="Proteomes" id="UP000295341"/>
    </source>
</evidence>
<dbReference type="AlphaFoldDB" id="A0A4S3K2S1"/>
<evidence type="ECO:0000313" key="6">
    <source>
        <dbReference type="EMBL" id="TDU28854.1"/>
    </source>
</evidence>
<gene>
    <name evidence="6" type="ORF">DFR24_3234</name>
</gene>
<dbReference type="InterPro" id="IPR027417">
    <property type="entry name" value="P-loop_NTPase"/>
</dbReference>
<dbReference type="Gene3D" id="3.40.50.300">
    <property type="entry name" value="P-loop containing nucleotide triphosphate hydrolases"/>
    <property type="match status" value="1"/>
</dbReference>
<dbReference type="Pfam" id="PF00005">
    <property type="entry name" value="ABC_tran"/>
    <property type="match status" value="1"/>
</dbReference>
<accession>A0A4S3K2S1</accession>
<proteinExistence type="inferred from homology"/>
<dbReference type="InterPro" id="IPR003593">
    <property type="entry name" value="AAA+_ATPase"/>
</dbReference>
<dbReference type="RefSeq" id="WP_133882375.1">
    <property type="nucleotide sequence ID" value="NZ_MWIN01000018.1"/>
</dbReference>
<dbReference type="GO" id="GO:0005524">
    <property type="term" value="F:ATP binding"/>
    <property type="evidence" value="ECO:0007669"/>
    <property type="project" value="UniProtKB-KW"/>
</dbReference>
<keyword evidence="7" id="KW-1185">Reference proteome</keyword>
<dbReference type="OrthoDB" id="9775490at2"/>
<evidence type="ECO:0000256" key="4">
    <source>
        <dbReference type="ARBA" id="ARBA00022840"/>
    </source>
</evidence>
<dbReference type="SUPFAM" id="SSF52540">
    <property type="entry name" value="P-loop containing nucleoside triphosphate hydrolases"/>
    <property type="match status" value="1"/>
</dbReference>
<dbReference type="PANTHER" id="PTHR43335:SF4">
    <property type="entry name" value="ABC TRANSPORTER, ATP-BINDING PROTEIN"/>
    <property type="match status" value="1"/>
</dbReference>
<dbReference type="SMART" id="SM00382">
    <property type="entry name" value="AAA"/>
    <property type="match status" value="1"/>
</dbReference>
<organism evidence="6 7">
    <name type="scientific">Panacagrimonas perspica</name>
    <dbReference type="NCBI Taxonomy" id="381431"/>
    <lineage>
        <taxon>Bacteria</taxon>
        <taxon>Pseudomonadati</taxon>
        <taxon>Pseudomonadota</taxon>
        <taxon>Gammaproteobacteria</taxon>
        <taxon>Nevskiales</taxon>
        <taxon>Nevskiaceae</taxon>
        <taxon>Panacagrimonas</taxon>
    </lineage>
</organism>
<comment type="similarity">
    <text evidence="1">Belongs to the ABC transporter superfamily.</text>
</comment>
<dbReference type="PANTHER" id="PTHR43335">
    <property type="entry name" value="ABC TRANSPORTER, ATP-BINDING PROTEIN"/>
    <property type="match status" value="1"/>
</dbReference>
<dbReference type="Proteomes" id="UP000295341">
    <property type="component" value="Unassembled WGS sequence"/>
</dbReference>
<dbReference type="PROSITE" id="PS50893">
    <property type="entry name" value="ABC_TRANSPORTER_2"/>
    <property type="match status" value="1"/>
</dbReference>
<sequence length="315" mass="34060">MASDNILIEARGLTRRFGPNVAVADLSLKLAQGEILGLLGPNGAGKSTTMKMLTGNLAPTEGEVFIKGQSLRDDAVLAKQQLGYLPEQPPVYPELTVDEYLRYCAGLHGIASKARAAAVDSAKRDCGLSDVGRRVIGNLSKGFQQRVGLAQAIIHRPPVVVLDEPTVGLDPIQIREIRTLIRELGRVHSVILSSHILPEIQAVCGRVMIVNRGRLVYDAAIDAHLGNPKLIVGFARAPGSNELAEMQGVLSAETLDDRRFRLSLDPAHDPRDAIVALAVQRGWGLQELRLEAKTLEEIFVELTSGDVQPLMRNAA</sequence>
<evidence type="ECO:0000256" key="1">
    <source>
        <dbReference type="ARBA" id="ARBA00005417"/>
    </source>
</evidence>
<evidence type="ECO:0000256" key="2">
    <source>
        <dbReference type="ARBA" id="ARBA00022448"/>
    </source>
</evidence>
<reference evidence="6 7" key="1">
    <citation type="submission" date="2019-03" db="EMBL/GenBank/DDBJ databases">
        <title>Genomic Encyclopedia of Type Strains, Phase IV (KMG-IV): sequencing the most valuable type-strain genomes for metagenomic binning, comparative biology and taxonomic classification.</title>
        <authorList>
            <person name="Goeker M."/>
        </authorList>
    </citation>
    <scope>NUCLEOTIDE SEQUENCE [LARGE SCALE GENOMIC DNA]</scope>
    <source>
        <strain evidence="6 7">DSM 26377</strain>
    </source>
</reference>
<name>A0A4S3K2S1_9GAMM</name>
<dbReference type="GO" id="GO:0016887">
    <property type="term" value="F:ATP hydrolysis activity"/>
    <property type="evidence" value="ECO:0007669"/>
    <property type="project" value="InterPro"/>
</dbReference>
<protein>
    <submittedName>
        <fullName evidence="6">ABC-2 type transport system ATP-binding protein</fullName>
    </submittedName>
</protein>
<keyword evidence="3" id="KW-0547">Nucleotide-binding</keyword>
<comment type="caution">
    <text evidence="6">The sequence shown here is derived from an EMBL/GenBank/DDBJ whole genome shotgun (WGS) entry which is preliminary data.</text>
</comment>
<keyword evidence="4 6" id="KW-0067">ATP-binding</keyword>
<evidence type="ECO:0000259" key="5">
    <source>
        <dbReference type="PROSITE" id="PS50893"/>
    </source>
</evidence>
<keyword evidence="2" id="KW-0813">Transport</keyword>
<evidence type="ECO:0000256" key="3">
    <source>
        <dbReference type="ARBA" id="ARBA00022741"/>
    </source>
</evidence>